<dbReference type="InterPro" id="IPR031893">
    <property type="entry name" value="Phage_tail_APC"/>
</dbReference>
<feature type="compositionally biased region" description="Basic and acidic residues" evidence="1">
    <location>
        <begin position="124"/>
        <end position="135"/>
    </location>
</feature>
<sequence length="141" mass="16044">MRYYSKSTGSTYITGLHGSMPADAVEISEDLYLSVIGNPAPGKIRAHDDRGLPYLVDAPEVVPDPKAQERQWRDAELASVMWLRERHRDQLEVEAPTTLTDGQLKELLVYMQALRDWPQSADFPDSKHRPERPEWADGLVE</sequence>
<dbReference type="AlphaFoldDB" id="A0A2T6GS58"/>
<comment type="caution">
    <text evidence="3">The sequence shown here is derived from an EMBL/GenBank/DDBJ whole genome shotgun (WGS) entry which is preliminary data.</text>
</comment>
<feature type="domain" description="Phage tail assembly chaperone-like" evidence="2">
    <location>
        <begin position="68"/>
        <end position="134"/>
    </location>
</feature>
<feature type="region of interest" description="Disordered" evidence="1">
    <location>
        <begin position="119"/>
        <end position="141"/>
    </location>
</feature>
<dbReference type="Proteomes" id="UP000244178">
    <property type="component" value="Unassembled WGS sequence"/>
</dbReference>
<reference evidence="3 4" key="1">
    <citation type="submission" date="2018-03" db="EMBL/GenBank/DDBJ databases">
        <title>Draft genome sequence of the plant growth promoting rhizobacterium Pseudomonas protegens strain BNJ-SS-45 isolated from wheat (Triticum aestivum) rhizosphere.</title>
        <authorList>
            <person name="Bajpai A."/>
            <person name="Shende K."/>
            <person name="Meena N."/>
            <person name="Upadhyayula S.R."/>
            <person name="Suravajhala P."/>
            <person name="Medicherla K.M."/>
            <person name="Johri B.N."/>
        </authorList>
    </citation>
    <scope>NUCLEOTIDE SEQUENCE [LARGE SCALE GENOMIC DNA]</scope>
    <source>
        <strain evidence="3 4">BNJ-SS-45</strain>
    </source>
</reference>
<name>A0A2T6GS58_9PSED</name>
<evidence type="ECO:0000313" key="4">
    <source>
        <dbReference type="Proteomes" id="UP000244178"/>
    </source>
</evidence>
<organism evidence="3 4">
    <name type="scientific">Pseudomonas protegens</name>
    <dbReference type="NCBI Taxonomy" id="380021"/>
    <lineage>
        <taxon>Bacteria</taxon>
        <taxon>Pseudomonadati</taxon>
        <taxon>Pseudomonadota</taxon>
        <taxon>Gammaproteobacteria</taxon>
        <taxon>Pseudomonadales</taxon>
        <taxon>Pseudomonadaceae</taxon>
        <taxon>Pseudomonas</taxon>
    </lineage>
</organism>
<proteinExistence type="predicted"/>
<evidence type="ECO:0000313" key="3">
    <source>
        <dbReference type="EMBL" id="PUA46991.1"/>
    </source>
</evidence>
<dbReference type="Pfam" id="PF16778">
    <property type="entry name" value="Phage_tail_APC"/>
    <property type="match status" value="1"/>
</dbReference>
<evidence type="ECO:0000259" key="2">
    <source>
        <dbReference type="Pfam" id="PF16778"/>
    </source>
</evidence>
<dbReference type="RefSeq" id="WP_108543366.1">
    <property type="nucleotide sequence ID" value="NZ_PYJM01000001.1"/>
</dbReference>
<gene>
    <name evidence="3" type="ORF">C5U62_03150</name>
</gene>
<accession>A0A2T6GS58</accession>
<dbReference type="EMBL" id="PYJM01000001">
    <property type="protein sequence ID" value="PUA46991.1"/>
    <property type="molecule type" value="Genomic_DNA"/>
</dbReference>
<evidence type="ECO:0000256" key="1">
    <source>
        <dbReference type="SAM" id="MobiDB-lite"/>
    </source>
</evidence>
<protein>
    <submittedName>
        <fullName evidence="3">Phage tail protein</fullName>
    </submittedName>
</protein>